<dbReference type="InterPro" id="IPR011129">
    <property type="entry name" value="CSD"/>
</dbReference>
<dbReference type="Proteomes" id="UP000001623">
    <property type="component" value="Chromosome"/>
</dbReference>
<dbReference type="PROSITE" id="PS51857">
    <property type="entry name" value="CSD_2"/>
    <property type="match status" value="1"/>
</dbReference>
<reference evidence="3 4" key="1">
    <citation type="submission" date="2010-10" db="EMBL/GenBank/DDBJ databases">
        <title>Complete sequence of Mesorhizobium opportunistum WSM2075.</title>
        <authorList>
            <consortium name="US DOE Joint Genome Institute"/>
            <person name="Lucas S."/>
            <person name="Copeland A."/>
            <person name="Lapidus A."/>
            <person name="Cheng J.-F."/>
            <person name="Bruce D."/>
            <person name="Goodwin L."/>
            <person name="Pitluck S."/>
            <person name="Chertkov O."/>
            <person name="Misra M."/>
            <person name="Detter J.C."/>
            <person name="Han C."/>
            <person name="Tapia R."/>
            <person name="Land M."/>
            <person name="Hauser L."/>
            <person name="Kyrpides N."/>
            <person name="Ovchinnikova G."/>
            <person name="Mavrommatis K.M."/>
            <person name="Tiwari R.P."/>
            <person name="Howieson J.G."/>
            <person name="O'Hara G.W."/>
            <person name="Nandasena K.G."/>
            <person name="Woyke T."/>
        </authorList>
    </citation>
    <scope>NUCLEOTIDE SEQUENCE [LARGE SCALE GENOMIC DNA]</scope>
    <source>
        <strain evidence="4">LMG 24607 / HAMBI 3007 / WSM2075</strain>
    </source>
</reference>
<protein>
    <submittedName>
        <fullName evidence="3">Cold-shock DNA-binding domain protein</fullName>
    </submittedName>
</protein>
<dbReference type="RefSeq" id="WP_013896554.1">
    <property type="nucleotide sequence ID" value="NC_015675.1"/>
</dbReference>
<organism evidence="3 4">
    <name type="scientific">Mesorhizobium opportunistum (strain LMG 24607 / HAMBI 3007 / WSM2075)</name>
    <dbReference type="NCBI Taxonomy" id="536019"/>
    <lineage>
        <taxon>Bacteria</taxon>
        <taxon>Pseudomonadati</taxon>
        <taxon>Pseudomonadota</taxon>
        <taxon>Alphaproteobacteria</taxon>
        <taxon>Hyphomicrobiales</taxon>
        <taxon>Phyllobacteriaceae</taxon>
        <taxon>Mesorhizobium</taxon>
    </lineage>
</organism>
<dbReference type="InterPro" id="IPR050181">
    <property type="entry name" value="Cold_shock_domain"/>
</dbReference>
<sequence length="199" mass="21997">MGKYRDHREPRRRRHDDGPVSFPEHTSEPSYFQRPSAVTADAVNAEVMWFNAGKGFGFVKLLDGTEAYLPVRVLEASGTRDVCEGTRLKVTIEERPRGHQVTKVREISSQIAKTPSQVRLAEGVIAGTDARVECEGTVKWYDPQKGFGFIAPNKGEKDAFVHATALTRSGISELLEGQMVLVECGQGKKGLEVLSIRLV</sequence>
<evidence type="ECO:0000313" key="4">
    <source>
        <dbReference type="Proteomes" id="UP000001623"/>
    </source>
</evidence>
<evidence type="ECO:0000256" key="1">
    <source>
        <dbReference type="SAM" id="MobiDB-lite"/>
    </source>
</evidence>
<proteinExistence type="predicted"/>
<dbReference type="InterPro" id="IPR012340">
    <property type="entry name" value="NA-bd_OB-fold"/>
</dbReference>
<feature type="region of interest" description="Disordered" evidence="1">
    <location>
        <begin position="1"/>
        <end position="33"/>
    </location>
</feature>
<dbReference type="AlphaFoldDB" id="F7YAU1"/>
<dbReference type="GO" id="GO:0005829">
    <property type="term" value="C:cytosol"/>
    <property type="evidence" value="ECO:0007669"/>
    <property type="project" value="UniProtKB-ARBA"/>
</dbReference>
<dbReference type="CDD" id="cd04458">
    <property type="entry name" value="CSP_CDS"/>
    <property type="match status" value="2"/>
</dbReference>
<evidence type="ECO:0000259" key="2">
    <source>
        <dbReference type="PROSITE" id="PS51857"/>
    </source>
</evidence>
<dbReference type="eggNOG" id="COG1278">
    <property type="taxonomic scope" value="Bacteria"/>
</dbReference>
<dbReference type="PANTHER" id="PTHR11544">
    <property type="entry name" value="COLD SHOCK DOMAIN CONTAINING PROTEINS"/>
    <property type="match status" value="1"/>
</dbReference>
<dbReference type="HOGENOM" id="CLU_097141_1_0_5"/>
<dbReference type="SMART" id="SM00357">
    <property type="entry name" value="CSP"/>
    <property type="match status" value="2"/>
</dbReference>
<dbReference type="STRING" id="536019.Mesop_5504"/>
<dbReference type="Pfam" id="PF00313">
    <property type="entry name" value="CSD"/>
    <property type="match status" value="1"/>
</dbReference>
<dbReference type="KEGG" id="mop:Mesop_5504"/>
<dbReference type="Gene3D" id="2.40.50.140">
    <property type="entry name" value="Nucleic acid-binding proteins"/>
    <property type="match status" value="2"/>
</dbReference>
<gene>
    <name evidence="3" type="ordered locus">Mesop_5504</name>
</gene>
<dbReference type="SUPFAM" id="SSF50249">
    <property type="entry name" value="Nucleic acid-binding proteins"/>
    <property type="match status" value="2"/>
</dbReference>
<dbReference type="GO" id="GO:0003677">
    <property type="term" value="F:DNA binding"/>
    <property type="evidence" value="ECO:0007669"/>
    <property type="project" value="UniProtKB-KW"/>
</dbReference>
<accession>F7YAU1</accession>
<evidence type="ECO:0000313" key="3">
    <source>
        <dbReference type="EMBL" id="AEH89917.1"/>
    </source>
</evidence>
<dbReference type="EMBL" id="CP002279">
    <property type="protein sequence ID" value="AEH89917.1"/>
    <property type="molecule type" value="Genomic_DNA"/>
</dbReference>
<dbReference type="PRINTS" id="PR00050">
    <property type="entry name" value="COLDSHOCK"/>
</dbReference>
<dbReference type="InterPro" id="IPR002059">
    <property type="entry name" value="CSP_DNA-bd"/>
</dbReference>
<feature type="domain" description="CSD" evidence="2">
    <location>
        <begin position="133"/>
        <end position="198"/>
    </location>
</feature>
<keyword evidence="3" id="KW-0238">DNA-binding</keyword>
<name>F7YAU1_MESOW</name>